<dbReference type="Pfam" id="PF12119">
    <property type="entry name" value="DUF3581"/>
    <property type="match status" value="1"/>
</dbReference>
<sequence length="232" mass="26173">MLSSYYQQSGDRITISREQGSSFAKRVADDFNPLHDVDAKKFCVPGDLLFSLILNKFGISEKMHFTFCGMVDETVELIMPQGADKFDLTDGEKVYLSVERSGETSTCSTLTDSLIKNYVEFSGTTFPHVIIPLMGKQDVMINPSRPMVIYESMSIDLNHLNIKAPTLEFADPQFELNGKRGKILLRFNLLENGELVGTGEKRMLVSGIREYCQATVDDLISFYNQRKETLKP</sequence>
<dbReference type="RefSeq" id="WP_086744380.1">
    <property type="nucleotide sequence ID" value="NZ_MWPV01000003.1"/>
</dbReference>
<keyword evidence="2" id="KW-1185">Reference proteome</keyword>
<gene>
    <name evidence="1" type="ORF">B1199_12145</name>
</gene>
<dbReference type="OrthoDB" id="5892138at2"/>
<protein>
    <recommendedName>
        <fullName evidence="3">DUF3581 domain-containing protein</fullName>
    </recommendedName>
</protein>
<name>A0A244CQF4_PSEDV</name>
<proteinExistence type="predicted"/>
<accession>A0A244CQF4</accession>
<reference evidence="1 2" key="1">
    <citation type="submission" date="2017-02" db="EMBL/GenBank/DDBJ databases">
        <title>Pseudoalteromonas ulvae TC14 Genome.</title>
        <authorList>
            <person name="Molmeret M."/>
        </authorList>
    </citation>
    <scope>NUCLEOTIDE SEQUENCE [LARGE SCALE GENOMIC DNA]</scope>
    <source>
        <strain evidence="1">TC14</strain>
    </source>
</reference>
<organism evidence="1 2">
    <name type="scientific">Pseudoalteromonas ulvae</name>
    <dbReference type="NCBI Taxonomy" id="107327"/>
    <lineage>
        <taxon>Bacteria</taxon>
        <taxon>Pseudomonadati</taxon>
        <taxon>Pseudomonadota</taxon>
        <taxon>Gammaproteobacteria</taxon>
        <taxon>Alteromonadales</taxon>
        <taxon>Pseudoalteromonadaceae</taxon>
        <taxon>Pseudoalteromonas</taxon>
    </lineage>
</organism>
<evidence type="ECO:0008006" key="3">
    <source>
        <dbReference type="Google" id="ProtNLM"/>
    </source>
</evidence>
<dbReference type="Proteomes" id="UP000194841">
    <property type="component" value="Unassembled WGS sequence"/>
</dbReference>
<evidence type="ECO:0000313" key="1">
    <source>
        <dbReference type="EMBL" id="OUL57798.1"/>
    </source>
</evidence>
<dbReference type="InterPro" id="IPR021974">
    <property type="entry name" value="DUF3581"/>
</dbReference>
<comment type="caution">
    <text evidence="1">The sequence shown here is derived from an EMBL/GenBank/DDBJ whole genome shotgun (WGS) entry which is preliminary data.</text>
</comment>
<evidence type="ECO:0000313" key="2">
    <source>
        <dbReference type="Proteomes" id="UP000194841"/>
    </source>
</evidence>
<dbReference type="AlphaFoldDB" id="A0A244CQF4"/>
<dbReference type="EMBL" id="MWPV01000003">
    <property type="protein sequence ID" value="OUL57798.1"/>
    <property type="molecule type" value="Genomic_DNA"/>
</dbReference>